<dbReference type="EMBL" id="QRHE01000006">
    <property type="protein sequence ID" value="RHF51443.1"/>
    <property type="molecule type" value="Genomic_DNA"/>
</dbReference>
<dbReference type="InterPro" id="IPR041657">
    <property type="entry name" value="HTH_17"/>
</dbReference>
<name>A0A414NWC8_9FIRM</name>
<dbReference type="GO" id="GO:0003677">
    <property type="term" value="F:DNA binding"/>
    <property type="evidence" value="ECO:0007669"/>
    <property type="project" value="UniProtKB-KW"/>
</dbReference>
<reference evidence="2 3" key="1">
    <citation type="submission" date="2018-08" db="EMBL/GenBank/DDBJ databases">
        <title>A genome reference for cultivated species of the human gut microbiota.</title>
        <authorList>
            <person name="Zou Y."/>
            <person name="Xue W."/>
            <person name="Luo G."/>
        </authorList>
    </citation>
    <scope>NUCLEOTIDE SEQUENCE [LARGE SCALE GENOMIC DNA]</scope>
    <source>
        <strain evidence="2 3">AM25-21AC</strain>
    </source>
</reference>
<gene>
    <name evidence="2" type="ORF">DW674_06665</name>
</gene>
<dbReference type="Proteomes" id="UP000283442">
    <property type="component" value="Unassembled WGS sequence"/>
</dbReference>
<feature type="domain" description="Helix-turn-helix" evidence="1">
    <location>
        <begin position="26"/>
        <end position="74"/>
    </location>
</feature>
<comment type="caution">
    <text evidence="2">The sequence shown here is derived from an EMBL/GenBank/DDBJ whole genome shotgun (WGS) entry which is preliminary data.</text>
</comment>
<evidence type="ECO:0000313" key="3">
    <source>
        <dbReference type="Proteomes" id="UP000283442"/>
    </source>
</evidence>
<dbReference type="OrthoDB" id="26212at2"/>
<evidence type="ECO:0000313" key="2">
    <source>
        <dbReference type="EMBL" id="RHF51443.1"/>
    </source>
</evidence>
<sequence length="87" mass="9897">MIGMTEEYLKQLLAEAIASVAVQPELLKLKDVATMLSLSQPSVLRLVDAGKIPFVLYESKRMYRRRDVMAYIENMETYRGRNTNGVA</sequence>
<dbReference type="AlphaFoldDB" id="A0A414NWC8"/>
<evidence type="ECO:0000259" key="1">
    <source>
        <dbReference type="Pfam" id="PF12728"/>
    </source>
</evidence>
<accession>A0A414NWC8</accession>
<proteinExistence type="predicted"/>
<dbReference type="Pfam" id="PF12728">
    <property type="entry name" value="HTH_17"/>
    <property type="match status" value="1"/>
</dbReference>
<keyword evidence="2" id="KW-0238">DNA-binding</keyword>
<organism evidence="2 3">
    <name type="scientific">Mitsuokella multacida</name>
    <dbReference type="NCBI Taxonomy" id="52226"/>
    <lineage>
        <taxon>Bacteria</taxon>
        <taxon>Bacillati</taxon>
        <taxon>Bacillota</taxon>
        <taxon>Negativicutes</taxon>
        <taxon>Selenomonadales</taxon>
        <taxon>Selenomonadaceae</taxon>
        <taxon>Mitsuokella</taxon>
    </lineage>
</organism>
<protein>
    <submittedName>
        <fullName evidence="2">DNA-binding protein</fullName>
    </submittedName>
</protein>